<dbReference type="SUPFAM" id="SSF161098">
    <property type="entry name" value="MetI-like"/>
    <property type="match status" value="2"/>
</dbReference>
<dbReference type="InterPro" id="IPR035906">
    <property type="entry name" value="MetI-like_sf"/>
</dbReference>
<comment type="caution">
    <text evidence="10">The sequence shown here is derived from an EMBL/GenBank/DDBJ whole genome shotgun (WGS) entry which is preliminary data.</text>
</comment>
<dbReference type="Pfam" id="PF00528">
    <property type="entry name" value="BPD_transp_1"/>
    <property type="match status" value="2"/>
</dbReference>
<proteinExistence type="inferred from homology"/>
<dbReference type="InterPro" id="IPR000515">
    <property type="entry name" value="MetI-like"/>
</dbReference>
<feature type="transmembrane region" description="Helical" evidence="8">
    <location>
        <begin position="142"/>
        <end position="162"/>
    </location>
</feature>
<dbReference type="EMBL" id="BMKC01000001">
    <property type="protein sequence ID" value="GGA67907.1"/>
    <property type="molecule type" value="Genomic_DNA"/>
</dbReference>
<evidence type="ECO:0000256" key="7">
    <source>
        <dbReference type="ARBA" id="ARBA00023136"/>
    </source>
</evidence>
<accession>A0ABQ1HAB6</accession>
<keyword evidence="5 8" id="KW-0812">Transmembrane</keyword>
<gene>
    <name evidence="10" type="ORF">GCM10011521_02520</name>
</gene>
<keyword evidence="11" id="KW-1185">Reference proteome</keyword>
<feature type="domain" description="ABC transmembrane type-1" evidence="9">
    <location>
        <begin position="54"/>
        <end position="255"/>
    </location>
</feature>
<keyword evidence="6 8" id="KW-1133">Transmembrane helix</keyword>
<feature type="transmembrane region" description="Helical" evidence="8">
    <location>
        <begin position="285"/>
        <end position="308"/>
    </location>
</feature>
<keyword evidence="7 8" id="KW-0472">Membrane</keyword>
<feature type="domain" description="ABC transmembrane type-1" evidence="9">
    <location>
        <begin position="324"/>
        <end position="523"/>
    </location>
</feature>
<feature type="transmembrane region" description="Helical" evidence="8">
    <location>
        <begin position="59"/>
        <end position="80"/>
    </location>
</feature>
<dbReference type="RefSeq" id="WP_188660272.1">
    <property type="nucleotide sequence ID" value="NZ_BMKC01000001.1"/>
</dbReference>
<evidence type="ECO:0000256" key="8">
    <source>
        <dbReference type="RuleBase" id="RU363032"/>
    </source>
</evidence>
<evidence type="ECO:0000256" key="6">
    <source>
        <dbReference type="ARBA" id="ARBA00022989"/>
    </source>
</evidence>
<organism evidence="10 11">
    <name type="scientific">Arenimonas soli</name>
    <dbReference type="NCBI Taxonomy" id="2269504"/>
    <lineage>
        <taxon>Bacteria</taxon>
        <taxon>Pseudomonadati</taxon>
        <taxon>Pseudomonadota</taxon>
        <taxon>Gammaproteobacteria</taxon>
        <taxon>Lysobacterales</taxon>
        <taxon>Lysobacteraceae</taxon>
        <taxon>Arenimonas</taxon>
    </lineage>
</organism>
<dbReference type="PROSITE" id="PS50928">
    <property type="entry name" value="ABC_TM1"/>
    <property type="match status" value="2"/>
</dbReference>
<comment type="subcellular location">
    <subcellularLocation>
        <location evidence="1">Cell inner membrane</location>
        <topology evidence="1">Multi-pass membrane protein</topology>
    </subcellularLocation>
    <subcellularLocation>
        <location evidence="8">Cell membrane</location>
        <topology evidence="8">Multi-pass membrane protein</topology>
    </subcellularLocation>
</comment>
<evidence type="ECO:0000313" key="11">
    <source>
        <dbReference type="Proteomes" id="UP000623419"/>
    </source>
</evidence>
<evidence type="ECO:0000256" key="5">
    <source>
        <dbReference type="ARBA" id="ARBA00022692"/>
    </source>
</evidence>
<feature type="transmembrane region" description="Helical" evidence="8">
    <location>
        <begin position="390"/>
        <end position="410"/>
    </location>
</feature>
<evidence type="ECO:0000256" key="1">
    <source>
        <dbReference type="ARBA" id="ARBA00004429"/>
    </source>
</evidence>
<feature type="transmembrane region" description="Helical" evidence="8">
    <location>
        <begin position="505"/>
        <end position="524"/>
    </location>
</feature>
<evidence type="ECO:0000313" key="10">
    <source>
        <dbReference type="EMBL" id="GGA67907.1"/>
    </source>
</evidence>
<keyword evidence="4" id="KW-0997">Cell inner membrane</keyword>
<evidence type="ECO:0000256" key="3">
    <source>
        <dbReference type="ARBA" id="ARBA00022475"/>
    </source>
</evidence>
<name>A0ABQ1HAB6_9GAMM</name>
<feature type="transmembrane region" description="Helical" evidence="8">
    <location>
        <begin position="451"/>
        <end position="472"/>
    </location>
</feature>
<dbReference type="PANTHER" id="PTHR43357:SF3">
    <property type="entry name" value="FE(3+)-TRANSPORT SYSTEM PERMEASE PROTEIN FBPB 2"/>
    <property type="match status" value="1"/>
</dbReference>
<evidence type="ECO:0000259" key="9">
    <source>
        <dbReference type="PROSITE" id="PS50928"/>
    </source>
</evidence>
<keyword evidence="2 8" id="KW-0813">Transport</keyword>
<feature type="transmembrane region" description="Helical" evidence="8">
    <location>
        <begin position="231"/>
        <end position="256"/>
    </location>
</feature>
<keyword evidence="3" id="KW-1003">Cell membrane</keyword>
<dbReference type="Gene3D" id="1.10.3720.10">
    <property type="entry name" value="MetI-like"/>
    <property type="match status" value="2"/>
</dbReference>
<feature type="transmembrane region" description="Helical" evidence="8">
    <location>
        <begin position="195"/>
        <end position="219"/>
    </location>
</feature>
<dbReference type="CDD" id="cd06261">
    <property type="entry name" value="TM_PBP2"/>
    <property type="match status" value="2"/>
</dbReference>
<protein>
    <submittedName>
        <fullName evidence="10">Iron ABC transporter substrate-binding protein</fullName>
    </submittedName>
</protein>
<comment type="similarity">
    <text evidence="8">Belongs to the binding-protein-dependent transport system permease family.</text>
</comment>
<dbReference type="PANTHER" id="PTHR43357">
    <property type="entry name" value="INNER MEMBRANE ABC TRANSPORTER PERMEASE PROTEIN YDCV"/>
    <property type="match status" value="1"/>
</dbReference>
<feature type="transmembrane region" description="Helical" evidence="8">
    <location>
        <begin position="92"/>
        <end position="112"/>
    </location>
</feature>
<dbReference type="Proteomes" id="UP000623419">
    <property type="component" value="Unassembled WGS sequence"/>
</dbReference>
<feature type="transmembrane region" description="Helical" evidence="8">
    <location>
        <begin position="360"/>
        <end position="384"/>
    </location>
</feature>
<sequence length="528" mass="56212">MSPGATGGLRRSRLLAWLLAAPLVLPALWLATSFAVPQPGVWPHLFDQVLPLAARNTLGLLVLLAVVAMVLGVGFAWASARYEWPGRRLFDWALVLPLALPAYVVAFVYVGLADYAGPMQTGWRALGLPPASFPELRSVPGAAAVLGLVLYPYVFLVVRAAFLRQGSAAMDAARSLGHGPLSAFFRAALPMARPAWAAGLSLVLLEALADFGAVSILGVDTFSTAIYKTWFGLYSLPAAAQLACGLIGLVVLVLLLERWTRGRASHASKQLMPPARRPLRGWRGWAVTAAAAATVGLGFVVPVAQLLAWSWEVRTSLPEVGEAALNTALLAAMAATIVLALALVFAVLSRRSGNDRGVRSAAFVAGLGYAVPGTVLAVGAMWLLVAAEGAAPWLGTLALSSSVLAVLLALTARFFRVGNETIDAAFLALRPSLLDSARLLGASPWQRLRRVVLPLLRPGLVAAGLLVLVEVVKELPATLMLRPFGWDTLAVKIHAYTSEGLWMQAAWPALWLCLIGLLPVWWLVRQQR</sequence>
<feature type="transmembrane region" description="Helical" evidence="8">
    <location>
        <begin position="328"/>
        <end position="348"/>
    </location>
</feature>
<reference evidence="11" key="1">
    <citation type="journal article" date="2019" name="Int. J. Syst. Evol. Microbiol.">
        <title>The Global Catalogue of Microorganisms (GCM) 10K type strain sequencing project: providing services to taxonomists for standard genome sequencing and annotation.</title>
        <authorList>
            <consortium name="The Broad Institute Genomics Platform"/>
            <consortium name="The Broad Institute Genome Sequencing Center for Infectious Disease"/>
            <person name="Wu L."/>
            <person name="Ma J."/>
        </authorList>
    </citation>
    <scope>NUCLEOTIDE SEQUENCE [LARGE SCALE GENOMIC DNA]</scope>
    <source>
        <strain evidence="11">CGMCC 1.15905</strain>
    </source>
</reference>
<evidence type="ECO:0000256" key="4">
    <source>
        <dbReference type="ARBA" id="ARBA00022519"/>
    </source>
</evidence>
<evidence type="ECO:0000256" key="2">
    <source>
        <dbReference type="ARBA" id="ARBA00022448"/>
    </source>
</evidence>